<keyword evidence="1" id="KW-0472">Membrane</keyword>
<reference evidence="2" key="1">
    <citation type="submission" date="2022-06" db="EMBL/GenBank/DDBJ databases">
        <title>Aeoliella straminimaris, a novel planctomycete from sediments.</title>
        <authorList>
            <person name="Vitorino I.R."/>
            <person name="Lage O.M."/>
        </authorList>
    </citation>
    <scope>NUCLEOTIDE SEQUENCE</scope>
    <source>
        <strain evidence="2">ICT_H6.2</strain>
    </source>
</reference>
<organism evidence="2 3">
    <name type="scientific">Aeoliella straminimaris</name>
    <dbReference type="NCBI Taxonomy" id="2954799"/>
    <lineage>
        <taxon>Bacteria</taxon>
        <taxon>Pseudomonadati</taxon>
        <taxon>Planctomycetota</taxon>
        <taxon>Planctomycetia</taxon>
        <taxon>Pirellulales</taxon>
        <taxon>Lacipirellulaceae</taxon>
        <taxon>Aeoliella</taxon>
    </lineage>
</organism>
<name>A0A9X2FEZ2_9BACT</name>
<feature type="transmembrane region" description="Helical" evidence="1">
    <location>
        <begin position="35"/>
        <end position="51"/>
    </location>
</feature>
<accession>A0A9X2FEZ2</accession>
<dbReference type="EMBL" id="JAMXLR010000051">
    <property type="protein sequence ID" value="MCO6045049.1"/>
    <property type="molecule type" value="Genomic_DNA"/>
</dbReference>
<comment type="caution">
    <text evidence="2">The sequence shown here is derived from an EMBL/GenBank/DDBJ whole genome shotgun (WGS) entry which is preliminary data.</text>
</comment>
<keyword evidence="3" id="KW-1185">Reference proteome</keyword>
<dbReference type="RefSeq" id="WP_252853162.1">
    <property type="nucleotide sequence ID" value="NZ_JAMXLR010000051.1"/>
</dbReference>
<sequence length="108" mass="12178">MLTLTPPLLLATLVITTLATGGLLGLWAATSRWHWFARTMVVLGVLAPLLWRPIYEPFVYRPHGLQFKLYSRWDDHQDDGGELNATSRSSFFDLDGDVSLDAFFALPK</sequence>
<proteinExistence type="predicted"/>
<keyword evidence="1" id="KW-0812">Transmembrane</keyword>
<gene>
    <name evidence="2" type="ORF">NG895_14155</name>
</gene>
<keyword evidence="1" id="KW-1133">Transmembrane helix</keyword>
<dbReference type="AlphaFoldDB" id="A0A9X2FEZ2"/>
<feature type="transmembrane region" description="Helical" evidence="1">
    <location>
        <begin position="7"/>
        <end position="29"/>
    </location>
</feature>
<evidence type="ECO:0000256" key="1">
    <source>
        <dbReference type="SAM" id="Phobius"/>
    </source>
</evidence>
<dbReference type="Proteomes" id="UP001155241">
    <property type="component" value="Unassembled WGS sequence"/>
</dbReference>
<evidence type="ECO:0000313" key="2">
    <source>
        <dbReference type="EMBL" id="MCO6045049.1"/>
    </source>
</evidence>
<evidence type="ECO:0000313" key="3">
    <source>
        <dbReference type="Proteomes" id="UP001155241"/>
    </source>
</evidence>
<protein>
    <submittedName>
        <fullName evidence="2">Uncharacterized protein</fullName>
    </submittedName>
</protein>